<evidence type="ECO:0000259" key="9">
    <source>
        <dbReference type="PROSITE" id="PS50039"/>
    </source>
</evidence>
<dbReference type="InterPro" id="IPR036388">
    <property type="entry name" value="WH-like_DNA-bd_sf"/>
</dbReference>
<dbReference type="PANTHER" id="PTHR45881">
    <property type="entry name" value="CHECKPOINT SUPPRESSOR 1-LIKE, ISOFORM A-RELATED"/>
    <property type="match status" value="1"/>
</dbReference>
<dbReference type="AlphaFoldDB" id="A0AAN9UNX6"/>
<dbReference type="PANTHER" id="PTHR45881:SF1">
    <property type="entry name" value="FORK HEAD PROTEIN HOMOLOG 2"/>
    <property type="match status" value="1"/>
</dbReference>
<dbReference type="PROSITE" id="PS00658">
    <property type="entry name" value="FORK_HEAD_2"/>
    <property type="match status" value="1"/>
</dbReference>
<feature type="compositionally biased region" description="Polar residues" evidence="7">
    <location>
        <begin position="468"/>
        <end position="483"/>
    </location>
</feature>
<keyword evidence="4" id="KW-0804">Transcription</keyword>
<feature type="domain" description="FHA" evidence="8">
    <location>
        <begin position="128"/>
        <end position="192"/>
    </location>
</feature>
<accession>A0AAN9UNX6</accession>
<dbReference type="FunFam" id="1.10.10.10:FF:000030">
    <property type="entry name" value="Forkhead box protein K2"/>
    <property type="match status" value="1"/>
</dbReference>
<evidence type="ECO:0000256" key="7">
    <source>
        <dbReference type="SAM" id="MobiDB-lite"/>
    </source>
</evidence>
<dbReference type="InterPro" id="IPR008984">
    <property type="entry name" value="SMAD_FHA_dom_sf"/>
</dbReference>
<dbReference type="InterPro" id="IPR001766">
    <property type="entry name" value="Fork_head_dom"/>
</dbReference>
<comment type="subcellular location">
    <subcellularLocation>
        <location evidence="1 6">Nucleus</location>
    </subcellularLocation>
</comment>
<feature type="region of interest" description="Disordered" evidence="7">
    <location>
        <begin position="1"/>
        <end position="72"/>
    </location>
</feature>
<keyword evidence="5 6" id="KW-0539">Nucleus</keyword>
<dbReference type="GO" id="GO:0000981">
    <property type="term" value="F:DNA-binding transcription factor activity, RNA polymerase II-specific"/>
    <property type="evidence" value="ECO:0007669"/>
    <property type="project" value="TreeGrafter"/>
</dbReference>
<name>A0AAN9UNX6_9PEZI</name>
<feature type="region of interest" description="Disordered" evidence="7">
    <location>
        <begin position="586"/>
        <end position="632"/>
    </location>
</feature>
<dbReference type="Pfam" id="PF00498">
    <property type="entry name" value="FHA"/>
    <property type="match status" value="1"/>
</dbReference>
<dbReference type="InterPro" id="IPR030456">
    <property type="entry name" value="TF_fork_head_CS_2"/>
</dbReference>
<feature type="region of interest" description="Disordered" evidence="7">
    <location>
        <begin position="236"/>
        <end position="301"/>
    </location>
</feature>
<feature type="compositionally biased region" description="Low complexity" evidence="7">
    <location>
        <begin position="593"/>
        <end position="608"/>
    </location>
</feature>
<feature type="DNA-binding region" description="Fork-head" evidence="6">
    <location>
        <begin position="331"/>
        <end position="417"/>
    </location>
</feature>
<dbReference type="PROSITE" id="PS50006">
    <property type="entry name" value="FHA_DOMAIN"/>
    <property type="match status" value="1"/>
</dbReference>
<comment type="caution">
    <text evidence="10">The sequence shown here is derived from an EMBL/GenBank/DDBJ whole genome shotgun (WGS) entry which is preliminary data.</text>
</comment>
<dbReference type="Gene3D" id="2.60.200.20">
    <property type="match status" value="1"/>
</dbReference>
<keyword evidence="11" id="KW-1185">Reference proteome</keyword>
<dbReference type="PRINTS" id="PR00053">
    <property type="entry name" value="FORKHEAD"/>
</dbReference>
<dbReference type="SUPFAM" id="SSF49879">
    <property type="entry name" value="SMAD/FHA domain"/>
    <property type="match status" value="1"/>
</dbReference>
<gene>
    <name evidence="10" type="primary">FKH2</name>
    <name evidence="10" type="ORF">SLS62_007049</name>
</gene>
<dbReference type="GO" id="GO:0000978">
    <property type="term" value="F:RNA polymerase II cis-regulatory region sequence-specific DNA binding"/>
    <property type="evidence" value="ECO:0007669"/>
    <property type="project" value="TreeGrafter"/>
</dbReference>
<dbReference type="CDD" id="cd22701">
    <property type="entry name" value="FHA_FKH1-like"/>
    <property type="match status" value="1"/>
</dbReference>
<dbReference type="SMART" id="SM00339">
    <property type="entry name" value="FH"/>
    <property type="match status" value="1"/>
</dbReference>
<evidence type="ECO:0000256" key="5">
    <source>
        <dbReference type="ARBA" id="ARBA00023242"/>
    </source>
</evidence>
<evidence type="ECO:0000259" key="8">
    <source>
        <dbReference type="PROSITE" id="PS50006"/>
    </source>
</evidence>
<evidence type="ECO:0000256" key="4">
    <source>
        <dbReference type="ARBA" id="ARBA00023163"/>
    </source>
</evidence>
<dbReference type="SUPFAM" id="SSF46785">
    <property type="entry name" value="Winged helix' DNA-binding domain"/>
    <property type="match status" value="1"/>
</dbReference>
<dbReference type="InterPro" id="IPR000253">
    <property type="entry name" value="FHA_dom"/>
</dbReference>
<organism evidence="10 11">
    <name type="scientific">Diatrype stigma</name>
    <dbReference type="NCBI Taxonomy" id="117547"/>
    <lineage>
        <taxon>Eukaryota</taxon>
        <taxon>Fungi</taxon>
        <taxon>Dikarya</taxon>
        <taxon>Ascomycota</taxon>
        <taxon>Pezizomycotina</taxon>
        <taxon>Sordariomycetes</taxon>
        <taxon>Xylariomycetidae</taxon>
        <taxon>Xylariales</taxon>
        <taxon>Diatrypaceae</taxon>
        <taxon>Diatrype</taxon>
    </lineage>
</organism>
<feature type="compositionally biased region" description="Polar residues" evidence="7">
    <location>
        <begin position="557"/>
        <end position="571"/>
    </location>
</feature>
<feature type="domain" description="Fork-head" evidence="9">
    <location>
        <begin position="331"/>
        <end position="417"/>
    </location>
</feature>
<dbReference type="InterPro" id="IPR036390">
    <property type="entry name" value="WH_DNA-bd_sf"/>
</dbReference>
<evidence type="ECO:0000256" key="2">
    <source>
        <dbReference type="ARBA" id="ARBA00023015"/>
    </source>
</evidence>
<keyword evidence="2" id="KW-0805">Transcription regulation</keyword>
<dbReference type="Gene3D" id="1.10.10.10">
    <property type="entry name" value="Winged helix-like DNA-binding domain superfamily/Winged helix DNA-binding domain"/>
    <property type="match status" value="1"/>
</dbReference>
<reference evidence="10 11" key="1">
    <citation type="submission" date="2024-02" db="EMBL/GenBank/DDBJ databases">
        <title>De novo assembly and annotation of 12 fungi associated with fruit tree decline syndrome in Ontario, Canada.</title>
        <authorList>
            <person name="Sulman M."/>
            <person name="Ellouze W."/>
            <person name="Ilyukhin E."/>
        </authorList>
    </citation>
    <scope>NUCLEOTIDE SEQUENCE [LARGE SCALE GENOMIC DNA]</scope>
    <source>
        <strain evidence="10 11">M11/M66-122</strain>
    </source>
</reference>
<protein>
    <submittedName>
        <fullName evidence="10">Transcription factor</fullName>
    </submittedName>
</protein>
<dbReference type="GO" id="GO:0005634">
    <property type="term" value="C:nucleus"/>
    <property type="evidence" value="ECO:0007669"/>
    <property type="project" value="UniProtKB-SubCell"/>
</dbReference>
<dbReference type="EMBL" id="JAKJXP020000055">
    <property type="protein sequence ID" value="KAK7751063.1"/>
    <property type="molecule type" value="Genomic_DNA"/>
</dbReference>
<evidence type="ECO:0000256" key="6">
    <source>
        <dbReference type="PROSITE-ProRule" id="PRU00089"/>
    </source>
</evidence>
<dbReference type="Proteomes" id="UP001320420">
    <property type="component" value="Unassembled WGS sequence"/>
</dbReference>
<feature type="compositionally biased region" description="Polar residues" evidence="7">
    <location>
        <begin position="617"/>
        <end position="628"/>
    </location>
</feature>
<proteinExistence type="predicted"/>
<evidence type="ECO:0000313" key="11">
    <source>
        <dbReference type="Proteomes" id="UP001320420"/>
    </source>
</evidence>
<dbReference type="PROSITE" id="PS50039">
    <property type="entry name" value="FORK_HEAD_3"/>
    <property type="match status" value="1"/>
</dbReference>
<keyword evidence="3 6" id="KW-0238">DNA-binding</keyword>
<evidence type="ECO:0000256" key="3">
    <source>
        <dbReference type="ARBA" id="ARBA00023125"/>
    </source>
</evidence>
<feature type="region of interest" description="Disordered" evidence="7">
    <location>
        <begin position="422"/>
        <end position="574"/>
    </location>
</feature>
<sequence length="674" mass="73267">MPPSSKRSSQRTRRARDPSPSPIPTAVAAEQSSPTRPAKRRKKLQEPSSEPVEEEESSVLTVDQSANPAAGSDEASLLTQVVQRLHSTPVQASTDHANAIHEAKTEDIEAYAKLAAQDWTYYITTLSINIGRNSEPHTATYDPEHKDFVHIDLGPSKIFSRQTAVIYFDSEAGRWFLQVKGRNGLKIDNGPLKREDSPHPLTSGEVIEAGGIEMMFVLPENISSLRIHPMYLERAGLKPQRSSPARETRTALPGLPSSELSHHRPPSSRGGHFQQPIAPAPPDYKRPGTPPSAKSRATTINNKSPAYGASSAFVPNQNDIDLSKDENKHIKPHFSYAQMITQAIMATEEHKLNLAAIYQYITNNYAYYRYQPPSGWQNSIRHNLSLNKSFTKAPRSTDEPGKGMKWEIVPETKEEMFRIAYKGGRGGHRGSSAPSSPSQPNQLNYITQGPKDMAARDGGSVRRRRVSPTGSPAPTSSLDTSHMTPDRKFLPSGPGSFQDGSPLPRPRKGLNGAGSFATSDGIPRSPPTLSSSYAQDEGASFVTPAPHKVHPRLAPPSTAQRPSQHMPTSSPAPFWKYADINSTPFKPDHYDMSPSKPLGLPNSSSPPGVAVDRSPVASPTRSGRGQTQETATIIAEEEEEEGGFDLTKGFQSISSYHAPIAMGGLVPRAGTTGK</sequence>
<dbReference type="Pfam" id="PF00250">
    <property type="entry name" value="Forkhead"/>
    <property type="match status" value="1"/>
</dbReference>
<evidence type="ECO:0000313" key="10">
    <source>
        <dbReference type="EMBL" id="KAK7751063.1"/>
    </source>
</evidence>
<evidence type="ECO:0000256" key="1">
    <source>
        <dbReference type="ARBA" id="ARBA00004123"/>
    </source>
</evidence>